<organism evidence="1 2">
    <name type="scientific">Rubus argutus</name>
    <name type="common">Southern blackberry</name>
    <dbReference type="NCBI Taxonomy" id="59490"/>
    <lineage>
        <taxon>Eukaryota</taxon>
        <taxon>Viridiplantae</taxon>
        <taxon>Streptophyta</taxon>
        <taxon>Embryophyta</taxon>
        <taxon>Tracheophyta</taxon>
        <taxon>Spermatophyta</taxon>
        <taxon>Magnoliopsida</taxon>
        <taxon>eudicotyledons</taxon>
        <taxon>Gunneridae</taxon>
        <taxon>Pentapetalae</taxon>
        <taxon>rosids</taxon>
        <taxon>fabids</taxon>
        <taxon>Rosales</taxon>
        <taxon>Rosaceae</taxon>
        <taxon>Rosoideae</taxon>
        <taxon>Rosoideae incertae sedis</taxon>
        <taxon>Rubus</taxon>
    </lineage>
</organism>
<dbReference type="EMBL" id="JBEDUW010000004">
    <property type="protein sequence ID" value="KAK9932255.1"/>
    <property type="molecule type" value="Genomic_DNA"/>
</dbReference>
<name>A0AAW1X615_RUBAR</name>
<protein>
    <submittedName>
        <fullName evidence="1">Uncharacterized protein</fullName>
    </submittedName>
</protein>
<evidence type="ECO:0000313" key="2">
    <source>
        <dbReference type="Proteomes" id="UP001457282"/>
    </source>
</evidence>
<gene>
    <name evidence="1" type="ORF">M0R45_019501</name>
</gene>
<comment type="caution">
    <text evidence="1">The sequence shown here is derived from an EMBL/GenBank/DDBJ whole genome shotgun (WGS) entry which is preliminary data.</text>
</comment>
<keyword evidence="2" id="KW-1185">Reference proteome</keyword>
<proteinExistence type="predicted"/>
<accession>A0AAW1X615</accession>
<evidence type="ECO:0000313" key="1">
    <source>
        <dbReference type="EMBL" id="KAK9932255.1"/>
    </source>
</evidence>
<dbReference type="AlphaFoldDB" id="A0AAW1X615"/>
<sequence length="96" mass="9724">MKTGLLATPGASNGVVVEKATWADWCVGRGNASRSGCRSGMGQRRNVIGVAGARGSWGGSAVDGGGSDSKIGNSIASWGLRQSEGEGVVKLEMVEE</sequence>
<reference evidence="1 2" key="1">
    <citation type="journal article" date="2023" name="G3 (Bethesda)">
        <title>A chromosome-length genome assembly and annotation of blackberry (Rubus argutus, cv. 'Hillquist').</title>
        <authorList>
            <person name="Bruna T."/>
            <person name="Aryal R."/>
            <person name="Dudchenko O."/>
            <person name="Sargent D.J."/>
            <person name="Mead D."/>
            <person name="Buti M."/>
            <person name="Cavallini A."/>
            <person name="Hytonen T."/>
            <person name="Andres J."/>
            <person name="Pham M."/>
            <person name="Weisz D."/>
            <person name="Mascagni F."/>
            <person name="Usai G."/>
            <person name="Natali L."/>
            <person name="Bassil N."/>
            <person name="Fernandez G.E."/>
            <person name="Lomsadze A."/>
            <person name="Armour M."/>
            <person name="Olukolu B."/>
            <person name="Poorten T."/>
            <person name="Britton C."/>
            <person name="Davik J."/>
            <person name="Ashrafi H."/>
            <person name="Aiden E.L."/>
            <person name="Borodovsky M."/>
            <person name="Worthington M."/>
        </authorList>
    </citation>
    <scope>NUCLEOTIDE SEQUENCE [LARGE SCALE GENOMIC DNA]</scope>
    <source>
        <strain evidence="1">PI 553951</strain>
    </source>
</reference>
<dbReference type="Proteomes" id="UP001457282">
    <property type="component" value="Unassembled WGS sequence"/>
</dbReference>